<organism evidence="4 5">
    <name type="scientific">Caenorhabditis angaria</name>
    <dbReference type="NCBI Taxonomy" id="860376"/>
    <lineage>
        <taxon>Eukaryota</taxon>
        <taxon>Metazoa</taxon>
        <taxon>Ecdysozoa</taxon>
        <taxon>Nematoda</taxon>
        <taxon>Chromadorea</taxon>
        <taxon>Rhabditida</taxon>
        <taxon>Rhabditina</taxon>
        <taxon>Rhabditomorpha</taxon>
        <taxon>Rhabditoidea</taxon>
        <taxon>Rhabditidae</taxon>
        <taxon>Peloderinae</taxon>
        <taxon>Caenorhabditis</taxon>
    </lineage>
</organism>
<reference evidence="4" key="1">
    <citation type="submission" date="2022-11" db="EMBL/GenBank/DDBJ databases">
        <authorList>
            <person name="Kikuchi T."/>
        </authorList>
    </citation>
    <scope>NUCLEOTIDE SEQUENCE</scope>
    <source>
        <strain evidence="4">PS1010</strain>
    </source>
</reference>
<evidence type="ECO:0000313" key="4">
    <source>
        <dbReference type="EMBL" id="CAI5447661.1"/>
    </source>
</evidence>
<comment type="caution">
    <text evidence="4">The sequence shown here is derived from an EMBL/GenBank/DDBJ whole genome shotgun (WGS) entry which is preliminary data.</text>
</comment>
<feature type="domain" description="Tyrosine specific protein phosphatases" evidence="3">
    <location>
        <begin position="770"/>
        <end position="844"/>
    </location>
</feature>
<name>A0A9P1IM91_9PELO</name>
<feature type="transmembrane region" description="Helical" evidence="1">
    <location>
        <begin position="6"/>
        <end position="24"/>
    </location>
</feature>
<feature type="transmembrane region" description="Helical" evidence="1">
    <location>
        <begin position="45"/>
        <end position="70"/>
    </location>
</feature>
<dbReference type="Proteomes" id="UP001152747">
    <property type="component" value="Unassembled WGS sequence"/>
</dbReference>
<dbReference type="Pfam" id="PF00102">
    <property type="entry name" value="Y_phosphatase"/>
    <property type="match status" value="1"/>
</dbReference>
<dbReference type="PRINTS" id="PR00700">
    <property type="entry name" value="PRTYPHPHTASE"/>
</dbReference>
<accession>A0A9P1IM91</accession>
<keyword evidence="1" id="KW-1133">Transmembrane helix</keyword>
<dbReference type="PROSITE" id="PS00383">
    <property type="entry name" value="TYR_PHOSPHATASE_1"/>
    <property type="match status" value="1"/>
</dbReference>
<feature type="transmembrane region" description="Helical" evidence="1">
    <location>
        <begin position="266"/>
        <end position="285"/>
    </location>
</feature>
<evidence type="ECO:0000259" key="2">
    <source>
        <dbReference type="PROSITE" id="PS50055"/>
    </source>
</evidence>
<proteinExistence type="predicted"/>
<feature type="transmembrane region" description="Helical" evidence="1">
    <location>
        <begin position="536"/>
        <end position="559"/>
    </location>
</feature>
<dbReference type="SMART" id="SM00194">
    <property type="entry name" value="PTPc"/>
    <property type="match status" value="1"/>
</dbReference>
<dbReference type="InterPro" id="IPR052782">
    <property type="entry name" value="Oocyte-zygote_transition_reg"/>
</dbReference>
<dbReference type="CDD" id="cd00047">
    <property type="entry name" value="PTPc"/>
    <property type="match status" value="1"/>
</dbReference>
<evidence type="ECO:0000259" key="3">
    <source>
        <dbReference type="PROSITE" id="PS50056"/>
    </source>
</evidence>
<evidence type="ECO:0008006" key="6">
    <source>
        <dbReference type="Google" id="ProtNLM"/>
    </source>
</evidence>
<keyword evidence="1" id="KW-0812">Transmembrane</keyword>
<dbReference type="InterPro" id="IPR016130">
    <property type="entry name" value="Tyr_Pase_AS"/>
</dbReference>
<dbReference type="InterPro" id="IPR003595">
    <property type="entry name" value="Tyr_Pase_cat"/>
</dbReference>
<keyword evidence="1" id="KW-0472">Membrane</keyword>
<feature type="domain" description="Tyrosine-protein phosphatase" evidence="2">
    <location>
        <begin position="626"/>
        <end position="853"/>
    </location>
</feature>
<dbReference type="EMBL" id="CANHGI010000004">
    <property type="protein sequence ID" value="CAI5447661.1"/>
    <property type="molecule type" value="Genomic_DNA"/>
</dbReference>
<dbReference type="AlphaFoldDB" id="A0A9P1IM91"/>
<dbReference type="SMART" id="SM00404">
    <property type="entry name" value="PTPc_motif"/>
    <property type="match status" value="1"/>
</dbReference>
<evidence type="ECO:0000256" key="1">
    <source>
        <dbReference type="SAM" id="Phobius"/>
    </source>
</evidence>
<feature type="transmembrane region" description="Helical" evidence="1">
    <location>
        <begin position="297"/>
        <end position="322"/>
    </location>
</feature>
<protein>
    <recommendedName>
        <fullName evidence="6">Protein-tyrosine-phosphatase</fullName>
    </recommendedName>
</protein>
<keyword evidence="5" id="KW-1185">Reference proteome</keyword>
<dbReference type="InterPro" id="IPR029021">
    <property type="entry name" value="Prot-tyrosine_phosphatase-like"/>
</dbReference>
<dbReference type="PANTHER" id="PTHR46163">
    <property type="entry name" value="TYROSINE-PROTEIN PHOSPHATASE-RELATED"/>
    <property type="match status" value="1"/>
</dbReference>
<dbReference type="GO" id="GO:0004725">
    <property type="term" value="F:protein tyrosine phosphatase activity"/>
    <property type="evidence" value="ECO:0007669"/>
    <property type="project" value="InterPro"/>
</dbReference>
<gene>
    <name evidence="4" type="ORF">CAMP_LOCUS10298</name>
</gene>
<dbReference type="PROSITE" id="PS50055">
    <property type="entry name" value="TYR_PHOSPHATASE_PTP"/>
    <property type="match status" value="1"/>
</dbReference>
<dbReference type="PROSITE" id="PS50056">
    <property type="entry name" value="TYR_PHOSPHATASE_2"/>
    <property type="match status" value="1"/>
</dbReference>
<evidence type="ECO:0000313" key="5">
    <source>
        <dbReference type="Proteomes" id="UP001152747"/>
    </source>
</evidence>
<dbReference type="SUPFAM" id="SSF52799">
    <property type="entry name" value="(Phosphotyrosine protein) phosphatases II"/>
    <property type="match status" value="1"/>
</dbReference>
<dbReference type="InterPro" id="IPR000387">
    <property type="entry name" value="Tyr_Pase_dom"/>
</dbReference>
<sequence>MNYFEIVAYVIIGIVLLGSLLIIASRVFWKKTCNWVPMLSSKSCVIGGFSAAHGVLLLFAIGFVVCAMLLGGNSEVAKSTVQQEVKTETNILHQKAVSAENKLSSIPDQPSENAIDEMLDISKMATILQSKFQFVLPDGIDYDPFSNSYLKVKAERDKPKTCKLVKDLPSTIADQIEALGTAVGNLRGFIYSSFIRSSFETKMKNQQNSKNTLQAEMKKVDTHADTIKMSMTKDWKKSLVQYKNAVDIRTKKLTKQDKSNLLSDIGLLYAPSAVIIMFIIVSVSTNWTKPKSRLNQILLILDHICFVLIVLLIFGCGAYIIYGIITTESETSIDENNSKYFDFQIPKYNGPSKSSYAILSKSSGNLFDSPNDDILIQESTFFENWETELVNGFNLVSNDIESKRKFLKNIETILDNWETIKTLNAQLSVILAYSNCSSSFSVINDFLTEYGKVSGIMTQHQDVLNKGQQSWKELPNKLSEIVKERVKVVKDYMEKRRHHINDGIMLLNIDCKSTKKTFTKINDIQGSEDDGTKQGIVILMHCMILVVLLIYETFFLLTYRRFGPTVEKSIRVKEDSRKNWAHQAVELLCITIKNNFIQFIKPLNLNEPTIHGKELGKYKATCRYNIPCTKKTRVILKDRDENTDFYHANFVAIPNSELKYIASSSPKDEAIPNFMHMLYTEKIKVVVMLCQLKEKGRTKCATYFPQKLQEVLKFEQYSVKLVQIKPVGIKGVVWRILELTFAKDGESKKRTINHIQWKEWPDQSIPENPQDVLDIIDMAKIANDNGPTPIVVHCSAGIGRTGTYIGIEYCEENLKCFADVSLVENMRQLRKQRHGSVQKACQFVFLFAALIKKFENLGLIDASKTKPFFDDYKKFVSNADNFDDPETDEVEKKLKNIDFKKKDEE</sequence>
<dbReference type="InterPro" id="IPR000242">
    <property type="entry name" value="PTP_cat"/>
</dbReference>
<dbReference type="Gene3D" id="3.90.190.10">
    <property type="entry name" value="Protein tyrosine phosphatase superfamily"/>
    <property type="match status" value="1"/>
</dbReference>